<sequence length="78" mass="9523">MTDRDHQERRARFWIQGTTDFNKGLAMRWHPNHSNYTDYAQGYLFAQAQAKAEQQLERKRNSWLRRATKKVKAWLLNW</sequence>
<evidence type="ECO:0000313" key="1">
    <source>
        <dbReference type="EMBL" id="TKW65180.1"/>
    </source>
</evidence>
<accession>A0A533I587</accession>
<protein>
    <submittedName>
        <fullName evidence="1">Uncharacterized protein</fullName>
    </submittedName>
</protein>
<reference evidence="1 2" key="1">
    <citation type="journal article" date="2017" name="Nat. Commun.">
        <title>In situ click chemistry generation of cyclooxygenase-2 inhibitors.</title>
        <authorList>
            <person name="Bhardwaj A."/>
            <person name="Kaur J."/>
            <person name="Wuest M."/>
            <person name="Wuest F."/>
        </authorList>
    </citation>
    <scope>NUCLEOTIDE SEQUENCE [LARGE SCALE GENOMIC DNA]</scope>
    <source>
        <strain evidence="1">S2_012_000_R3_94</strain>
    </source>
</reference>
<gene>
    <name evidence="1" type="ORF">DI616_15750</name>
</gene>
<dbReference type="AlphaFoldDB" id="A0A533I587"/>
<dbReference type="Proteomes" id="UP000315344">
    <property type="component" value="Unassembled WGS sequence"/>
</dbReference>
<proteinExistence type="predicted"/>
<name>A0A533I587_PARDE</name>
<evidence type="ECO:0000313" key="2">
    <source>
        <dbReference type="Proteomes" id="UP000315344"/>
    </source>
</evidence>
<organism evidence="1 2">
    <name type="scientific">Paracoccus denitrificans</name>
    <dbReference type="NCBI Taxonomy" id="266"/>
    <lineage>
        <taxon>Bacteria</taxon>
        <taxon>Pseudomonadati</taxon>
        <taxon>Pseudomonadota</taxon>
        <taxon>Alphaproteobacteria</taxon>
        <taxon>Rhodobacterales</taxon>
        <taxon>Paracoccaceae</taxon>
        <taxon>Paracoccus</taxon>
    </lineage>
</organism>
<comment type="caution">
    <text evidence="1">The sequence shown here is derived from an EMBL/GenBank/DDBJ whole genome shotgun (WGS) entry which is preliminary data.</text>
</comment>
<dbReference type="EMBL" id="VAFL01000015">
    <property type="protein sequence ID" value="TKW65180.1"/>
    <property type="molecule type" value="Genomic_DNA"/>
</dbReference>